<name>A0A919UVH1_9ACTN</name>
<protein>
    <recommendedName>
        <fullName evidence="5">DUF3618 domain-containing protein</fullName>
    </recommendedName>
</protein>
<dbReference type="Proteomes" id="UP000655287">
    <property type="component" value="Unassembled WGS sequence"/>
</dbReference>
<dbReference type="InterPro" id="IPR022062">
    <property type="entry name" value="DUF3618"/>
</dbReference>
<keyword evidence="2" id="KW-0812">Transmembrane</keyword>
<comment type="caution">
    <text evidence="3">The sequence shown here is derived from an EMBL/GenBank/DDBJ whole genome shotgun (WGS) entry which is preliminary data.</text>
</comment>
<dbReference type="Pfam" id="PF12277">
    <property type="entry name" value="DUF3618"/>
    <property type="match status" value="1"/>
</dbReference>
<evidence type="ECO:0000256" key="1">
    <source>
        <dbReference type="SAM" id="MobiDB-lite"/>
    </source>
</evidence>
<evidence type="ECO:0000313" key="3">
    <source>
        <dbReference type="EMBL" id="GII75056.1"/>
    </source>
</evidence>
<evidence type="ECO:0008006" key="5">
    <source>
        <dbReference type="Google" id="ProtNLM"/>
    </source>
</evidence>
<evidence type="ECO:0000313" key="4">
    <source>
        <dbReference type="Proteomes" id="UP000655287"/>
    </source>
</evidence>
<dbReference type="RefSeq" id="WP_203981727.1">
    <property type="nucleotide sequence ID" value="NZ_BOOU01000001.1"/>
</dbReference>
<dbReference type="AlphaFoldDB" id="A0A919UVH1"/>
<keyword evidence="2" id="KW-0472">Membrane</keyword>
<keyword evidence="2" id="KW-1133">Transmembrane helix</keyword>
<proteinExistence type="predicted"/>
<feature type="region of interest" description="Disordered" evidence="1">
    <location>
        <begin position="55"/>
        <end position="81"/>
    </location>
</feature>
<sequence length="108" mass="11676">MADTDPEGLERRIERTRAELAVTVDAIADRVSPRRVAERQVARVKANAEHLVATARDMLGGVTHPAEPGAEDGRPGERPPASLAPVLIGVGAVVVLGATIMLWRRRRR</sequence>
<keyword evidence="4" id="KW-1185">Reference proteome</keyword>
<dbReference type="EMBL" id="BOOU01000001">
    <property type="protein sequence ID" value="GII75056.1"/>
    <property type="molecule type" value="Genomic_DNA"/>
</dbReference>
<gene>
    <name evidence="3" type="ORF">Sru01_00380</name>
</gene>
<organism evidence="3 4">
    <name type="scientific">Sphaerisporangium rufum</name>
    <dbReference type="NCBI Taxonomy" id="1381558"/>
    <lineage>
        <taxon>Bacteria</taxon>
        <taxon>Bacillati</taxon>
        <taxon>Actinomycetota</taxon>
        <taxon>Actinomycetes</taxon>
        <taxon>Streptosporangiales</taxon>
        <taxon>Streptosporangiaceae</taxon>
        <taxon>Sphaerisporangium</taxon>
    </lineage>
</organism>
<reference evidence="3" key="1">
    <citation type="submission" date="2021-01" db="EMBL/GenBank/DDBJ databases">
        <title>Whole genome shotgun sequence of Sphaerisporangium rufum NBRC 109079.</title>
        <authorList>
            <person name="Komaki H."/>
            <person name="Tamura T."/>
        </authorList>
    </citation>
    <scope>NUCLEOTIDE SEQUENCE</scope>
    <source>
        <strain evidence="3">NBRC 109079</strain>
    </source>
</reference>
<feature type="transmembrane region" description="Helical" evidence="2">
    <location>
        <begin position="83"/>
        <end position="103"/>
    </location>
</feature>
<evidence type="ECO:0000256" key="2">
    <source>
        <dbReference type="SAM" id="Phobius"/>
    </source>
</evidence>
<accession>A0A919UVH1</accession>